<dbReference type="EnsemblMetazoa" id="ACUA029165-RA">
    <property type="protein sequence ID" value="ACUA029165-PA"/>
    <property type="gene ID" value="ACUA029165"/>
</dbReference>
<evidence type="ECO:0000256" key="2">
    <source>
        <dbReference type="SAM" id="SignalP"/>
    </source>
</evidence>
<keyword evidence="4" id="KW-1185">Reference proteome</keyword>
<feature type="compositionally biased region" description="Polar residues" evidence="1">
    <location>
        <begin position="249"/>
        <end position="259"/>
    </location>
</feature>
<evidence type="ECO:0000256" key="1">
    <source>
        <dbReference type="SAM" id="MobiDB-lite"/>
    </source>
</evidence>
<feature type="compositionally biased region" description="Low complexity" evidence="1">
    <location>
        <begin position="191"/>
        <end position="212"/>
    </location>
</feature>
<reference evidence="4" key="1">
    <citation type="submission" date="2013-09" db="EMBL/GenBank/DDBJ databases">
        <title>The Genome Sequence of Anopheles culicifacies species A.</title>
        <authorList>
            <consortium name="The Broad Institute Genomics Platform"/>
            <person name="Neafsey D.E."/>
            <person name="Besansky N."/>
            <person name="Howell P."/>
            <person name="Walton C."/>
            <person name="Young S.K."/>
            <person name="Zeng Q."/>
            <person name="Gargeya S."/>
            <person name="Fitzgerald M."/>
            <person name="Haas B."/>
            <person name="Abouelleil A."/>
            <person name="Allen A.W."/>
            <person name="Alvarado L."/>
            <person name="Arachchi H.M."/>
            <person name="Berlin A.M."/>
            <person name="Chapman S.B."/>
            <person name="Gainer-Dewar J."/>
            <person name="Goldberg J."/>
            <person name="Griggs A."/>
            <person name="Gujja S."/>
            <person name="Hansen M."/>
            <person name="Howarth C."/>
            <person name="Imamovic A."/>
            <person name="Ireland A."/>
            <person name="Larimer J."/>
            <person name="McCowan C."/>
            <person name="Murphy C."/>
            <person name="Pearson M."/>
            <person name="Poon T.W."/>
            <person name="Priest M."/>
            <person name="Roberts A."/>
            <person name="Saif S."/>
            <person name="Shea T."/>
            <person name="Sisk P."/>
            <person name="Sykes S."/>
            <person name="Wortman J."/>
            <person name="Nusbaum C."/>
            <person name="Birren B."/>
        </authorList>
    </citation>
    <scope>NUCLEOTIDE SEQUENCE [LARGE SCALE GENOMIC DNA]</scope>
    <source>
        <strain evidence="4">A-37</strain>
    </source>
</reference>
<feature type="region of interest" description="Disordered" evidence="1">
    <location>
        <begin position="191"/>
        <end position="262"/>
    </location>
</feature>
<feature type="compositionally biased region" description="Low complexity" evidence="1">
    <location>
        <begin position="225"/>
        <end position="240"/>
    </location>
</feature>
<dbReference type="AlphaFoldDB" id="A0A3F2YVE5"/>
<feature type="chain" id="PRO_5017604881" evidence="2">
    <location>
        <begin position="19"/>
        <end position="436"/>
    </location>
</feature>
<dbReference type="VEuPathDB" id="VectorBase:ACUA029165"/>
<proteinExistence type="predicted"/>
<reference evidence="3" key="2">
    <citation type="submission" date="2020-05" db="UniProtKB">
        <authorList>
            <consortium name="EnsemblMetazoa"/>
        </authorList>
    </citation>
    <scope>IDENTIFICATION</scope>
    <source>
        <strain evidence="3">A-37</strain>
    </source>
</reference>
<accession>A0A3F2YVE5</accession>
<feature type="signal peptide" evidence="2">
    <location>
        <begin position="1"/>
        <end position="18"/>
    </location>
</feature>
<dbReference type="Proteomes" id="UP000075883">
    <property type="component" value="Unassembled WGS sequence"/>
</dbReference>
<evidence type="ECO:0000313" key="3">
    <source>
        <dbReference type="EnsemblMetazoa" id="ACUA029165-PA"/>
    </source>
</evidence>
<keyword evidence="2" id="KW-0732">Signal</keyword>
<evidence type="ECO:0000313" key="4">
    <source>
        <dbReference type="Proteomes" id="UP000075883"/>
    </source>
</evidence>
<sequence length="436" mass="48659">MLLAVALLLSTLILRMDARFLEISKQPPGTVAIVPSDDDGESVLLDPLLDDLQELDREKGNEMISVKLLNQYHAKTYDVADQLNGNDMVLDDDRPLSTGLDYEMVNHLQEHGNHVEVPHVHPSPIDTDVTDMEENGIEQDFIPTETILDNRLLDGWVQSDNSVVPSGEYKLLPSTTIAVVDAREKKAKSMTTAAAATTTTTMTSTSTTTRTTTVRKIQRKIRRLPSVTSSSRTHPPTSTKKTLKDRVVNPTTATTTSQKPPVPKIDITKLNLDHLENDLLSFPTLVPPQALALASVSTSARLLPRSIKPEEMIPTCGCQHKKRSLSKDMYSSEEMLDPADDYDYYDDYDYNEVQKMPSPRALADRPMLFPAMSRLLAGGSSEVQESSIERAEKVHGTLERLMGIVTIFSHVDDFIQRKTKQSIRRLARLYESEESD</sequence>
<organism evidence="3 4">
    <name type="scientific">Anopheles culicifacies</name>
    <dbReference type="NCBI Taxonomy" id="139723"/>
    <lineage>
        <taxon>Eukaryota</taxon>
        <taxon>Metazoa</taxon>
        <taxon>Ecdysozoa</taxon>
        <taxon>Arthropoda</taxon>
        <taxon>Hexapoda</taxon>
        <taxon>Insecta</taxon>
        <taxon>Pterygota</taxon>
        <taxon>Neoptera</taxon>
        <taxon>Endopterygota</taxon>
        <taxon>Diptera</taxon>
        <taxon>Nematocera</taxon>
        <taxon>Culicoidea</taxon>
        <taxon>Culicidae</taxon>
        <taxon>Anophelinae</taxon>
        <taxon>Anopheles</taxon>
        <taxon>culicifacies species complex</taxon>
    </lineage>
</organism>
<name>A0A3F2YVE5_9DIPT</name>
<protein>
    <submittedName>
        <fullName evidence="3">Uncharacterized protein</fullName>
    </submittedName>
</protein>
<dbReference type="EMBL" id="AXCM01000024">
    <property type="status" value="NOT_ANNOTATED_CDS"/>
    <property type="molecule type" value="Genomic_DNA"/>
</dbReference>